<dbReference type="STRING" id="178339.BH719_08010"/>
<name>A0A1D8B3T1_9ACTO</name>
<dbReference type="RefSeq" id="WP_009744326.1">
    <property type="nucleotide sequence ID" value="NZ_CP017298.1"/>
</dbReference>
<dbReference type="Proteomes" id="UP000095214">
    <property type="component" value="Chromosome"/>
</dbReference>
<dbReference type="OrthoDB" id="3251767at2"/>
<organism evidence="1 2">
    <name type="scientific">Pauljensenia hongkongensis</name>
    <dbReference type="NCBI Taxonomy" id="178339"/>
    <lineage>
        <taxon>Bacteria</taxon>
        <taxon>Bacillati</taxon>
        <taxon>Actinomycetota</taxon>
        <taxon>Actinomycetes</taxon>
        <taxon>Actinomycetales</taxon>
        <taxon>Actinomycetaceae</taxon>
        <taxon>Pauljensenia</taxon>
    </lineage>
</organism>
<dbReference type="KEGG" id="phon:BH719_08010"/>
<dbReference type="AlphaFoldDB" id="A0A1D8B3T1"/>
<keyword evidence="2" id="KW-1185">Reference proteome</keyword>
<protein>
    <submittedName>
        <fullName evidence="1">Uncharacterized protein</fullName>
    </submittedName>
</protein>
<reference evidence="1 2" key="1">
    <citation type="submission" date="2016-09" db="EMBL/GenBank/DDBJ databases">
        <title>Complete genome sequence of Actinomyces hongkongensis HKU8.</title>
        <authorList>
            <person name="Gao Y.-X."/>
            <person name="Zhou Y.-Y."/>
            <person name="Xie Y."/>
            <person name="Wang M."/>
            <person name="Wang S.-J."/>
            <person name="Shen S.-G."/>
        </authorList>
    </citation>
    <scope>NUCLEOTIDE SEQUENCE [LARGE SCALE GENOMIC DNA]</scope>
    <source>
        <strain evidence="1 2">HKU8</strain>
    </source>
</reference>
<sequence>MAKGLPITRCAYCWYTLSCPPEEALQWGIDYWRSLGCRTTKRDVNARLLPLGWTGAEMRGGSRAGGCFGAAGEGCMEAFPPAALLFLLAARLLRTSYIINIAASPSSSQAGATDLVFFRTGPDRLNDSALYGPQGFVKARMQLFRDRIAPSGLLLSGPWLTTEQDLPDSHPLAPANWLRKG</sequence>
<evidence type="ECO:0000313" key="2">
    <source>
        <dbReference type="Proteomes" id="UP000095214"/>
    </source>
</evidence>
<accession>A0A1D8B3T1</accession>
<dbReference type="EMBL" id="CP017298">
    <property type="protein sequence ID" value="AOS47792.1"/>
    <property type="molecule type" value="Genomic_DNA"/>
</dbReference>
<gene>
    <name evidence="1" type="ORF">BH719_08010</name>
</gene>
<evidence type="ECO:0000313" key="1">
    <source>
        <dbReference type="EMBL" id="AOS47792.1"/>
    </source>
</evidence>
<proteinExistence type="predicted"/>